<sequence length="474" mass="53184">MAHYRERLRDDDELFRVVVIHNYTREYGKKNEMTLVEGEVIKVVEKVNEAWWYGRVTDKSGNTIKQGVFPVVHVKLLEDELYAVTDPLNSRPASIMSYRSSHFTPSDIHSRVSSPESMDQTVSPPPAFVDLGSGPHLGNTTGGLGIPQFSLNNDIEIPTSELQEKDAEVFHEDYSYPDGDLVLKSTDGTLFRVHSLIIKLSSDYFQGLLEKPQPRNAVWTGPIPVDDDDKTLLALLDIIYPNKTFHLDISTSFDVYKNICRSAEKYGMLSAISTMRGLSSLALELYSPIQVYGVVTELGWEKESKVASIATLDCSLYSEKSQEHLTICGPRALLQLINLHRKRRAQLLENLSYQNISIATTWERIRIRSEANGKCAHEGACITSSTWSGFLYQVSTEMENCPGGGRLREKAFYDGYEFAYLPATTRISPDPVSPFSFNSLTPPPVKEKKPSCGIDKESLMKIVIENLESLPNSI</sequence>
<dbReference type="STRING" id="2282107.A0A286UJT1"/>
<comment type="caution">
    <text evidence="5">The sequence shown here is derived from an EMBL/GenBank/DDBJ whole genome shotgun (WGS) entry which is preliminary data.</text>
</comment>
<dbReference type="InterPro" id="IPR036028">
    <property type="entry name" value="SH3-like_dom_sf"/>
</dbReference>
<dbReference type="Gene3D" id="2.30.30.40">
    <property type="entry name" value="SH3 Domains"/>
    <property type="match status" value="1"/>
</dbReference>
<protein>
    <recommendedName>
        <fullName evidence="7">SH3 domain-containing protein</fullName>
    </recommendedName>
</protein>
<evidence type="ECO:0008006" key="7">
    <source>
        <dbReference type="Google" id="ProtNLM"/>
    </source>
</evidence>
<reference evidence="5 6" key="1">
    <citation type="journal article" date="2017" name="Mol. Ecol.">
        <title>Comparative and population genomic landscape of Phellinus noxius: A hypervariable fungus causing root rot in trees.</title>
        <authorList>
            <person name="Chung C.L."/>
            <person name="Lee T.J."/>
            <person name="Akiba M."/>
            <person name="Lee H.H."/>
            <person name="Kuo T.H."/>
            <person name="Liu D."/>
            <person name="Ke H.M."/>
            <person name="Yokoi T."/>
            <person name="Roa M.B."/>
            <person name="Lu M.J."/>
            <person name="Chang Y.Y."/>
            <person name="Ann P.J."/>
            <person name="Tsai J.N."/>
            <person name="Chen C.Y."/>
            <person name="Tzean S.S."/>
            <person name="Ota Y."/>
            <person name="Hattori T."/>
            <person name="Sahashi N."/>
            <person name="Liou R.F."/>
            <person name="Kikuchi T."/>
            <person name="Tsai I.J."/>
        </authorList>
    </citation>
    <scope>NUCLEOTIDE SEQUENCE [LARGE SCALE GENOMIC DNA]</scope>
    <source>
        <strain evidence="5 6">FFPRI411160</strain>
    </source>
</reference>
<evidence type="ECO:0000259" key="3">
    <source>
        <dbReference type="PROSITE" id="PS50002"/>
    </source>
</evidence>
<organism evidence="5 6">
    <name type="scientific">Pyrrhoderma noxium</name>
    <dbReference type="NCBI Taxonomy" id="2282107"/>
    <lineage>
        <taxon>Eukaryota</taxon>
        <taxon>Fungi</taxon>
        <taxon>Dikarya</taxon>
        <taxon>Basidiomycota</taxon>
        <taxon>Agaricomycotina</taxon>
        <taxon>Agaricomycetes</taxon>
        <taxon>Hymenochaetales</taxon>
        <taxon>Hymenochaetaceae</taxon>
        <taxon>Pyrrhoderma</taxon>
    </lineage>
</organism>
<dbReference type="Pfam" id="PF00018">
    <property type="entry name" value="SH3_1"/>
    <property type="match status" value="1"/>
</dbReference>
<dbReference type="CDD" id="cd18186">
    <property type="entry name" value="BTB_POZ_ZBTB_KLHL-like"/>
    <property type="match status" value="1"/>
</dbReference>
<dbReference type="EMBL" id="NBII01000004">
    <property type="protein sequence ID" value="PAV19840.1"/>
    <property type="molecule type" value="Genomic_DNA"/>
</dbReference>
<dbReference type="InterPro" id="IPR000210">
    <property type="entry name" value="BTB/POZ_dom"/>
</dbReference>
<evidence type="ECO:0000259" key="4">
    <source>
        <dbReference type="PROSITE" id="PS50097"/>
    </source>
</evidence>
<evidence type="ECO:0000313" key="6">
    <source>
        <dbReference type="Proteomes" id="UP000217199"/>
    </source>
</evidence>
<dbReference type="InParanoid" id="A0A286UJT1"/>
<dbReference type="InterPro" id="IPR011333">
    <property type="entry name" value="SKP1/BTB/POZ_sf"/>
</dbReference>
<dbReference type="PROSITE" id="PS50097">
    <property type="entry name" value="BTB"/>
    <property type="match status" value="1"/>
</dbReference>
<dbReference type="SUPFAM" id="SSF54695">
    <property type="entry name" value="POZ domain"/>
    <property type="match status" value="1"/>
</dbReference>
<dbReference type="SUPFAM" id="SSF50044">
    <property type="entry name" value="SH3-domain"/>
    <property type="match status" value="1"/>
</dbReference>
<dbReference type="SMART" id="SM00326">
    <property type="entry name" value="SH3"/>
    <property type="match status" value="1"/>
</dbReference>
<gene>
    <name evidence="5" type="ORF">PNOK_0477400</name>
</gene>
<keyword evidence="6" id="KW-1185">Reference proteome</keyword>
<dbReference type="OrthoDB" id="3238622at2759"/>
<dbReference type="InterPro" id="IPR001452">
    <property type="entry name" value="SH3_domain"/>
</dbReference>
<accession>A0A286UJT1</accession>
<dbReference type="Proteomes" id="UP000217199">
    <property type="component" value="Unassembled WGS sequence"/>
</dbReference>
<keyword evidence="1 2" id="KW-0728">SH3 domain</keyword>
<dbReference type="PROSITE" id="PS50002">
    <property type="entry name" value="SH3"/>
    <property type="match status" value="1"/>
</dbReference>
<dbReference type="Gene3D" id="3.30.710.10">
    <property type="entry name" value="Potassium Channel Kv1.1, Chain A"/>
    <property type="match status" value="1"/>
</dbReference>
<evidence type="ECO:0000256" key="1">
    <source>
        <dbReference type="ARBA" id="ARBA00022443"/>
    </source>
</evidence>
<evidence type="ECO:0000256" key="2">
    <source>
        <dbReference type="PROSITE-ProRule" id="PRU00192"/>
    </source>
</evidence>
<evidence type="ECO:0000313" key="5">
    <source>
        <dbReference type="EMBL" id="PAV19840.1"/>
    </source>
</evidence>
<name>A0A286UJT1_9AGAM</name>
<dbReference type="AlphaFoldDB" id="A0A286UJT1"/>
<feature type="domain" description="SH3" evidence="3">
    <location>
        <begin position="12"/>
        <end position="79"/>
    </location>
</feature>
<dbReference type="CDD" id="cd00174">
    <property type="entry name" value="SH3"/>
    <property type="match status" value="1"/>
</dbReference>
<feature type="domain" description="BTB" evidence="4">
    <location>
        <begin position="179"/>
        <end position="243"/>
    </location>
</feature>
<proteinExistence type="predicted"/>